<proteinExistence type="inferred from homology"/>
<evidence type="ECO:0000259" key="3">
    <source>
        <dbReference type="Pfam" id="PF00171"/>
    </source>
</evidence>
<feature type="domain" description="Aldehyde dehydrogenase" evidence="3">
    <location>
        <begin position="525"/>
        <end position="873"/>
    </location>
</feature>
<comment type="similarity">
    <text evidence="1">Belongs to the aldehyde dehydrogenase family.</text>
</comment>
<dbReference type="PANTHER" id="PTHR37181:SF1">
    <property type="entry name" value="F6A14.6 PROTEIN"/>
    <property type="match status" value="1"/>
</dbReference>
<name>A0A2N9I9I4_FAGSY</name>
<dbReference type="InterPro" id="IPR016160">
    <property type="entry name" value="Ald_DH_CS_CYS"/>
</dbReference>
<sequence length="942" mass="104852">MTLLEVIAKASANTELLGCESDYPIVLNPDDVLPNLRPKLDNPNPTLVVNPIIGWKISQTDTEVIDLGKKFYTKLKRKLKNLNDFDKGEFVQILNQFFEKIRDKVGVSIGIDSGDNGYIRVLIEKLGSLMGKDVAGLVLDACVDLEIWELVEVLIVNGLIEHSCYLNLVNRLVAKKRSDLLCLCIKHASDLGASELLAILKYFLCPTKDAYSSMVNVRKEWEKQALSAIEKVSDKNLKGKRVRMAKEASILLMMAHDGFSASELCLHYLLASSNVDAVTLSSSIGKLNGKEMMNLIQYLGKWLKKYAQFPQAVPCPEASSKLGLKACSWVPKLEDVINCVGLVLDEKFSSLVLHPEFHEKLRSMGKVVSSLASEARLCCLMAGVAERLKVEDYFLRKNRGQSSPDPEEGSQLGWLLSISQVDLPVTRSVHSIPFASIDVEEISGSQPAEVLNLGRYCNFSLQGKWKGSSSWNTILDPLNGEPFIKVAEVDETGIQPFVESLSKCPKHGLHNPFKAPERYLLYGDISVKAAHLLSLPKVSDFFTRLIQRVAPKSYKQALGEVYVTQKFLENFSGDQVRFLARSFSVPGNYLGQQSHGFRWPYGPVAIITPFNFPLEIPVLQLMGALYMGNKPILKVDSKVSIVMEQMMRLLHYCGLPVDDVDFINSDGKTMNKILLEANPRMTLFTGSSRVADKLAVDLKGRIRLEDAGFDWKILGPDVQEEDYVAWVCDQDAYACSGQKCSAQSILFMHELADNLFPCIYLDNLIAKVVQNWSRTSLISKIKDLAGRRKLEDLTIGPVLTFTTEAMLEHIHKLLQIPGSKLLFGGEPLKSHSIPPIYGALKPTAVYVPLEEILKDNTYELVTREIFGPFQEVIGQSVNGTTYAGLRARTTGAPQNHWFGPAGDPRGAGIGTPEAIKLVWSCHREIIYDFGPVPRHWEFPPST</sequence>
<protein>
    <recommendedName>
        <fullName evidence="3">Aldehyde dehydrogenase domain-containing protein</fullName>
    </recommendedName>
</protein>
<dbReference type="FunFam" id="3.40.605.10:FF:000019">
    <property type="entry name" value="probable aldehyde dehydrogenase"/>
    <property type="match status" value="1"/>
</dbReference>
<keyword evidence="2" id="KW-0560">Oxidoreductase</keyword>
<reference evidence="4" key="1">
    <citation type="submission" date="2018-02" db="EMBL/GenBank/DDBJ databases">
        <authorList>
            <person name="Cohen D.B."/>
            <person name="Kent A.D."/>
        </authorList>
    </citation>
    <scope>NUCLEOTIDE SEQUENCE</scope>
</reference>
<evidence type="ECO:0000313" key="4">
    <source>
        <dbReference type="EMBL" id="SPD20945.1"/>
    </source>
</evidence>
<dbReference type="GO" id="GO:0016620">
    <property type="term" value="F:oxidoreductase activity, acting on the aldehyde or oxo group of donors, NAD or NADP as acceptor"/>
    <property type="evidence" value="ECO:0007669"/>
    <property type="project" value="InterPro"/>
</dbReference>
<accession>A0A2N9I9I4</accession>
<gene>
    <name evidence="4" type="ORF">FSB_LOCUS48827</name>
</gene>
<dbReference type="PROSITE" id="PS00070">
    <property type="entry name" value="ALDEHYDE_DEHYDR_CYS"/>
    <property type="match status" value="1"/>
</dbReference>
<dbReference type="AlphaFoldDB" id="A0A2N9I9I4"/>
<dbReference type="SUPFAM" id="SSF53720">
    <property type="entry name" value="ALDH-like"/>
    <property type="match status" value="1"/>
</dbReference>
<evidence type="ECO:0000256" key="1">
    <source>
        <dbReference type="ARBA" id="ARBA00009986"/>
    </source>
</evidence>
<dbReference type="Gene3D" id="3.40.605.10">
    <property type="entry name" value="Aldehyde Dehydrogenase, Chain A, domain 1"/>
    <property type="match status" value="1"/>
</dbReference>
<dbReference type="PANTHER" id="PTHR37181">
    <property type="entry name" value="F6A14.6 PROTEIN"/>
    <property type="match status" value="1"/>
</dbReference>
<dbReference type="EMBL" id="OIVN01005112">
    <property type="protein sequence ID" value="SPD20945.1"/>
    <property type="molecule type" value="Genomic_DNA"/>
</dbReference>
<dbReference type="Pfam" id="PF00171">
    <property type="entry name" value="Aldedh"/>
    <property type="match status" value="1"/>
</dbReference>
<dbReference type="InterPro" id="IPR016163">
    <property type="entry name" value="Ald_DH_C"/>
</dbReference>
<dbReference type="InterPro" id="IPR016161">
    <property type="entry name" value="Ald_DH/histidinol_DH"/>
</dbReference>
<dbReference type="InterPro" id="IPR015590">
    <property type="entry name" value="Aldehyde_DH_dom"/>
</dbReference>
<dbReference type="Gene3D" id="3.40.309.10">
    <property type="entry name" value="Aldehyde Dehydrogenase, Chain A, domain 2"/>
    <property type="match status" value="1"/>
</dbReference>
<organism evidence="4">
    <name type="scientific">Fagus sylvatica</name>
    <name type="common">Beechnut</name>
    <dbReference type="NCBI Taxonomy" id="28930"/>
    <lineage>
        <taxon>Eukaryota</taxon>
        <taxon>Viridiplantae</taxon>
        <taxon>Streptophyta</taxon>
        <taxon>Embryophyta</taxon>
        <taxon>Tracheophyta</taxon>
        <taxon>Spermatophyta</taxon>
        <taxon>Magnoliopsida</taxon>
        <taxon>eudicotyledons</taxon>
        <taxon>Gunneridae</taxon>
        <taxon>Pentapetalae</taxon>
        <taxon>rosids</taxon>
        <taxon>fabids</taxon>
        <taxon>Fagales</taxon>
        <taxon>Fagaceae</taxon>
        <taxon>Fagus</taxon>
    </lineage>
</organism>
<dbReference type="InterPro" id="IPR016162">
    <property type="entry name" value="Ald_DH_N"/>
</dbReference>
<evidence type="ECO:0000256" key="2">
    <source>
        <dbReference type="ARBA" id="ARBA00023002"/>
    </source>
</evidence>